<comment type="caution">
    <text evidence="1">The sequence shown here is derived from an EMBL/GenBank/DDBJ whole genome shotgun (WGS) entry which is preliminary data.</text>
</comment>
<keyword evidence="2" id="KW-1185">Reference proteome</keyword>
<reference evidence="1 2" key="1">
    <citation type="submission" date="2021-03" db="EMBL/GenBank/DDBJ databases">
        <title>novel species isolated from a fishpond in China.</title>
        <authorList>
            <person name="Lu H."/>
            <person name="Cai Z."/>
        </authorList>
    </citation>
    <scope>NUCLEOTIDE SEQUENCE [LARGE SCALE GENOMIC DNA]</scope>
    <source>
        <strain evidence="1 2">H41</strain>
    </source>
</reference>
<gene>
    <name evidence="1" type="ORF">J0A68_04730</name>
</gene>
<protein>
    <submittedName>
        <fullName evidence="1">Uncharacterized protein</fullName>
    </submittedName>
</protein>
<evidence type="ECO:0000313" key="2">
    <source>
        <dbReference type="Proteomes" id="UP000664317"/>
    </source>
</evidence>
<name>A0ABS3C3T6_9BACT</name>
<proteinExistence type="predicted"/>
<dbReference type="Proteomes" id="UP000664317">
    <property type="component" value="Unassembled WGS sequence"/>
</dbReference>
<dbReference type="EMBL" id="JAFKCT010000001">
    <property type="protein sequence ID" value="MBN7810249.1"/>
    <property type="molecule type" value="Genomic_DNA"/>
</dbReference>
<accession>A0ABS3C3T6</accession>
<organism evidence="1 2">
    <name type="scientific">Algoriphagus oliviformis</name>
    <dbReference type="NCBI Taxonomy" id="2811231"/>
    <lineage>
        <taxon>Bacteria</taxon>
        <taxon>Pseudomonadati</taxon>
        <taxon>Bacteroidota</taxon>
        <taxon>Cytophagia</taxon>
        <taxon>Cytophagales</taxon>
        <taxon>Cyclobacteriaceae</taxon>
        <taxon>Algoriphagus</taxon>
    </lineage>
</organism>
<evidence type="ECO:0000313" key="1">
    <source>
        <dbReference type="EMBL" id="MBN7810249.1"/>
    </source>
</evidence>
<dbReference type="RefSeq" id="WP_206577030.1">
    <property type="nucleotide sequence ID" value="NZ_JAFKCT010000001.1"/>
</dbReference>
<sequence length="67" mass="7855">MRIERTDKEIIIRIPADVDIAELDKILDYIKFRAIASKSAASDSEIDELAQESKSTWWEENKKRFVK</sequence>